<dbReference type="GO" id="GO:0022857">
    <property type="term" value="F:transmembrane transporter activity"/>
    <property type="evidence" value="ECO:0007669"/>
    <property type="project" value="InterPro"/>
</dbReference>
<dbReference type="EMBL" id="VMRJ01000002">
    <property type="protein sequence ID" value="TVT41724.1"/>
    <property type="molecule type" value="Genomic_DNA"/>
</dbReference>
<sequence length="439" mass="47845">MKSLVLRDSARLRYFTFFYLYVMQGIPSGFALTAVYNFLIGQGLSARAVGSFAATVGLPWTFQFVWGPLIDKYQYSIIGHRKQWVVLTQLVAVLASLSLLLVHDPVHELTLLGAVFFVHSVFASIQDASVDAIAISVVPVAERGRVNAFMRAGSLAGWAVGGAALSYLLHHGGFGRAAWVQSLVLLAFTVLTFFIKLERTDRLLPQFGAAQRTDRPVLTEEENPSLGWLFRELGRSIAEKHSLRAFAIIILSYLAASLFGNAYVYHLIHSLRWADTQVSVLQGTWGSLLSFAVLMGGGVLVDRLGAGRLQWWVLVFMASFLLLFNCMATEWDAYAVGFAGLAMVNLADPLLSVSAMPLLMAYCRPKIEGSQFTTYMALVNLCTVTASYLNGWLLEVTTAPRIGLGCGVLLMGLLLALYYLNPNSKAAAQAQLTAPAAAA</sequence>
<keyword evidence="3 6" id="KW-0812">Transmembrane</keyword>
<dbReference type="Gene3D" id="1.20.1250.20">
    <property type="entry name" value="MFS general substrate transporter like domains"/>
    <property type="match status" value="1"/>
</dbReference>
<dbReference type="OrthoDB" id="9787815at2"/>
<dbReference type="AlphaFoldDB" id="A0A558BYX5"/>
<comment type="caution">
    <text evidence="7">The sequence shown here is derived from an EMBL/GenBank/DDBJ whole genome shotgun (WGS) entry which is preliminary data.</text>
</comment>
<feature type="transmembrane region" description="Helical" evidence="6">
    <location>
        <begin position="12"/>
        <end position="36"/>
    </location>
</feature>
<feature type="transmembrane region" description="Helical" evidence="6">
    <location>
        <begin position="48"/>
        <end position="71"/>
    </location>
</feature>
<evidence type="ECO:0000313" key="7">
    <source>
        <dbReference type="EMBL" id="TVT41724.1"/>
    </source>
</evidence>
<keyword evidence="2" id="KW-0813">Transport</keyword>
<feature type="transmembrane region" description="Helical" evidence="6">
    <location>
        <begin position="372"/>
        <end position="390"/>
    </location>
</feature>
<dbReference type="PANTHER" id="PTHR12778">
    <property type="entry name" value="SOLUTE CARRIER FAMILY 33 ACETYL-COA TRANSPORTER -RELATED"/>
    <property type="match status" value="1"/>
</dbReference>
<proteinExistence type="predicted"/>
<comment type="subcellular location">
    <subcellularLocation>
        <location evidence="1">Membrane</location>
        <topology evidence="1">Multi-pass membrane protein</topology>
    </subcellularLocation>
</comment>
<dbReference type="SUPFAM" id="SSF103473">
    <property type="entry name" value="MFS general substrate transporter"/>
    <property type="match status" value="1"/>
</dbReference>
<evidence type="ECO:0000256" key="3">
    <source>
        <dbReference type="ARBA" id="ARBA00022692"/>
    </source>
</evidence>
<feature type="transmembrane region" description="Helical" evidence="6">
    <location>
        <begin position="337"/>
        <end position="360"/>
    </location>
</feature>
<evidence type="ECO:0000256" key="4">
    <source>
        <dbReference type="ARBA" id="ARBA00022989"/>
    </source>
</evidence>
<organism evidence="7 8">
    <name type="scientific">Hymenobacter setariae</name>
    <dbReference type="NCBI Taxonomy" id="2594794"/>
    <lineage>
        <taxon>Bacteria</taxon>
        <taxon>Pseudomonadati</taxon>
        <taxon>Bacteroidota</taxon>
        <taxon>Cytophagia</taxon>
        <taxon>Cytophagales</taxon>
        <taxon>Hymenobacteraceae</taxon>
        <taxon>Hymenobacter</taxon>
    </lineage>
</organism>
<accession>A0A558BYX5</accession>
<dbReference type="Proteomes" id="UP000317624">
    <property type="component" value="Unassembled WGS sequence"/>
</dbReference>
<feature type="transmembrane region" description="Helical" evidence="6">
    <location>
        <begin position="245"/>
        <end position="265"/>
    </location>
</feature>
<feature type="transmembrane region" description="Helical" evidence="6">
    <location>
        <begin position="152"/>
        <end position="170"/>
    </location>
</feature>
<feature type="transmembrane region" description="Helical" evidence="6">
    <location>
        <begin position="114"/>
        <end position="140"/>
    </location>
</feature>
<feature type="transmembrane region" description="Helical" evidence="6">
    <location>
        <begin position="176"/>
        <end position="195"/>
    </location>
</feature>
<feature type="transmembrane region" description="Helical" evidence="6">
    <location>
        <begin position="285"/>
        <end position="304"/>
    </location>
</feature>
<evidence type="ECO:0000256" key="1">
    <source>
        <dbReference type="ARBA" id="ARBA00004141"/>
    </source>
</evidence>
<dbReference type="Pfam" id="PF07690">
    <property type="entry name" value="MFS_1"/>
    <property type="match status" value="1"/>
</dbReference>
<evidence type="ECO:0000256" key="5">
    <source>
        <dbReference type="ARBA" id="ARBA00023136"/>
    </source>
</evidence>
<dbReference type="InterPro" id="IPR004752">
    <property type="entry name" value="AmpG_permease/AT-1"/>
</dbReference>
<dbReference type="GO" id="GO:0016020">
    <property type="term" value="C:membrane"/>
    <property type="evidence" value="ECO:0007669"/>
    <property type="project" value="UniProtKB-SubCell"/>
</dbReference>
<evidence type="ECO:0000313" key="8">
    <source>
        <dbReference type="Proteomes" id="UP000317624"/>
    </source>
</evidence>
<dbReference type="InterPro" id="IPR011701">
    <property type="entry name" value="MFS"/>
</dbReference>
<evidence type="ECO:0000256" key="6">
    <source>
        <dbReference type="SAM" id="Phobius"/>
    </source>
</evidence>
<dbReference type="InterPro" id="IPR036259">
    <property type="entry name" value="MFS_trans_sf"/>
</dbReference>
<evidence type="ECO:0000256" key="2">
    <source>
        <dbReference type="ARBA" id="ARBA00022448"/>
    </source>
</evidence>
<keyword evidence="8" id="KW-1185">Reference proteome</keyword>
<keyword evidence="4 6" id="KW-1133">Transmembrane helix</keyword>
<dbReference type="RefSeq" id="WP_144846970.1">
    <property type="nucleotide sequence ID" value="NZ_VMRJ01000002.1"/>
</dbReference>
<protein>
    <submittedName>
        <fullName evidence="7">MFS transporter</fullName>
    </submittedName>
</protein>
<reference evidence="7 8" key="1">
    <citation type="submission" date="2019-07" db="EMBL/GenBank/DDBJ databases">
        <title>Hymenobacter sp. straun FUR1 Genome sequencing and assembly.</title>
        <authorList>
            <person name="Chhetri G."/>
        </authorList>
    </citation>
    <scope>NUCLEOTIDE SEQUENCE [LARGE SCALE GENOMIC DNA]</scope>
    <source>
        <strain evidence="7 8">Fur1</strain>
    </source>
</reference>
<feature type="transmembrane region" description="Helical" evidence="6">
    <location>
        <begin position="402"/>
        <end position="420"/>
    </location>
</feature>
<gene>
    <name evidence="7" type="ORF">FNT36_09875</name>
</gene>
<feature type="transmembrane region" description="Helical" evidence="6">
    <location>
        <begin position="311"/>
        <end position="331"/>
    </location>
</feature>
<keyword evidence="5 6" id="KW-0472">Membrane</keyword>
<feature type="transmembrane region" description="Helical" evidence="6">
    <location>
        <begin position="83"/>
        <end position="102"/>
    </location>
</feature>
<name>A0A558BYX5_9BACT</name>
<dbReference type="PANTHER" id="PTHR12778:SF10">
    <property type="entry name" value="MAJOR FACILITATOR SUPERFAMILY DOMAIN-CONTAINING PROTEIN 3"/>
    <property type="match status" value="1"/>
</dbReference>